<accession>A0A2H3JF16</accession>
<evidence type="ECO:0000313" key="3">
    <source>
        <dbReference type="EMBL" id="PCH34587.1"/>
    </source>
</evidence>
<proteinExistence type="predicted"/>
<evidence type="ECO:0000313" key="4">
    <source>
        <dbReference type="Proteomes" id="UP000218811"/>
    </source>
</evidence>
<protein>
    <recommendedName>
        <fullName evidence="2">DUF6533 domain-containing protein</fullName>
    </recommendedName>
</protein>
<dbReference type="Proteomes" id="UP000218811">
    <property type="component" value="Unassembled WGS sequence"/>
</dbReference>
<reference evidence="3 4" key="1">
    <citation type="journal article" date="2012" name="Science">
        <title>The Paleozoic origin of enzymatic lignin decomposition reconstructed from 31 fungal genomes.</title>
        <authorList>
            <person name="Floudas D."/>
            <person name="Binder M."/>
            <person name="Riley R."/>
            <person name="Barry K."/>
            <person name="Blanchette R.A."/>
            <person name="Henrissat B."/>
            <person name="Martinez A.T."/>
            <person name="Otillar R."/>
            <person name="Spatafora J.W."/>
            <person name="Yadav J.S."/>
            <person name="Aerts A."/>
            <person name="Benoit I."/>
            <person name="Boyd A."/>
            <person name="Carlson A."/>
            <person name="Copeland A."/>
            <person name="Coutinho P.M."/>
            <person name="de Vries R.P."/>
            <person name="Ferreira P."/>
            <person name="Findley K."/>
            <person name="Foster B."/>
            <person name="Gaskell J."/>
            <person name="Glotzer D."/>
            <person name="Gorecki P."/>
            <person name="Heitman J."/>
            <person name="Hesse C."/>
            <person name="Hori C."/>
            <person name="Igarashi K."/>
            <person name="Jurgens J.A."/>
            <person name="Kallen N."/>
            <person name="Kersten P."/>
            <person name="Kohler A."/>
            <person name="Kuees U."/>
            <person name="Kumar T.K.A."/>
            <person name="Kuo A."/>
            <person name="LaButti K."/>
            <person name="Larrondo L.F."/>
            <person name="Lindquist E."/>
            <person name="Ling A."/>
            <person name="Lombard V."/>
            <person name="Lucas S."/>
            <person name="Lundell T."/>
            <person name="Martin R."/>
            <person name="McLaughlin D.J."/>
            <person name="Morgenstern I."/>
            <person name="Morin E."/>
            <person name="Murat C."/>
            <person name="Nagy L.G."/>
            <person name="Nolan M."/>
            <person name="Ohm R.A."/>
            <person name="Patyshakuliyeva A."/>
            <person name="Rokas A."/>
            <person name="Ruiz-Duenas F.J."/>
            <person name="Sabat G."/>
            <person name="Salamov A."/>
            <person name="Samejima M."/>
            <person name="Schmutz J."/>
            <person name="Slot J.C."/>
            <person name="St John F."/>
            <person name="Stenlid J."/>
            <person name="Sun H."/>
            <person name="Sun S."/>
            <person name="Syed K."/>
            <person name="Tsang A."/>
            <person name="Wiebenga A."/>
            <person name="Young D."/>
            <person name="Pisabarro A."/>
            <person name="Eastwood D.C."/>
            <person name="Martin F."/>
            <person name="Cullen D."/>
            <person name="Grigoriev I.V."/>
            <person name="Hibbett D.S."/>
        </authorList>
    </citation>
    <scope>NUCLEOTIDE SEQUENCE [LARGE SCALE GENOMIC DNA]</scope>
    <source>
        <strain evidence="3 4">MD-104</strain>
    </source>
</reference>
<evidence type="ECO:0000256" key="1">
    <source>
        <dbReference type="SAM" id="Phobius"/>
    </source>
</evidence>
<keyword evidence="4" id="KW-1185">Reference proteome</keyword>
<sequence length="120" mass="13306">LSFYEYILTLDQEVNVIWVSRTTAVSVIFYAHRYLSLLYGVALLVQVPETTPCFSSTTFFYIINILLFAVTAIFSSLRAFAISGHKWQVAAVSFLLGLVPAGVNLVSTALNVNQLILNLL</sequence>
<keyword evidence="1" id="KW-0812">Transmembrane</keyword>
<feature type="transmembrane region" description="Helical" evidence="1">
    <location>
        <begin position="27"/>
        <end position="47"/>
    </location>
</feature>
<gene>
    <name evidence="3" type="ORF">WOLCODRAFT_78533</name>
</gene>
<keyword evidence="1" id="KW-0472">Membrane</keyword>
<organism evidence="3 4">
    <name type="scientific">Wolfiporia cocos (strain MD-104)</name>
    <name type="common">Brown rot fungus</name>
    <dbReference type="NCBI Taxonomy" id="742152"/>
    <lineage>
        <taxon>Eukaryota</taxon>
        <taxon>Fungi</taxon>
        <taxon>Dikarya</taxon>
        <taxon>Basidiomycota</taxon>
        <taxon>Agaricomycotina</taxon>
        <taxon>Agaricomycetes</taxon>
        <taxon>Polyporales</taxon>
        <taxon>Phaeolaceae</taxon>
        <taxon>Wolfiporia</taxon>
    </lineage>
</organism>
<feature type="transmembrane region" description="Helical" evidence="1">
    <location>
        <begin position="59"/>
        <end position="77"/>
    </location>
</feature>
<name>A0A2H3JF16_WOLCO</name>
<dbReference type="Pfam" id="PF20151">
    <property type="entry name" value="DUF6533"/>
    <property type="match status" value="1"/>
</dbReference>
<dbReference type="AlphaFoldDB" id="A0A2H3JF16"/>
<keyword evidence="1" id="KW-1133">Transmembrane helix</keyword>
<evidence type="ECO:0000259" key="2">
    <source>
        <dbReference type="Pfam" id="PF20151"/>
    </source>
</evidence>
<dbReference type="OMA" id="ISGHKWQ"/>
<dbReference type="InterPro" id="IPR045340">
    <property type="entry name" value="DUF6533"/>
</dbReference>
<dbReference type="EMBL" id="KB467832">
    <property type="protein sequence ID" value="PCH34587.1"/>
    <property type="molecule type" value="Genomic_DNA"/>
</dbReference>
<feature type="transmembrane region" description="Helical" evidence="1">
    <location>
        <begin position="89"/>
        <end position="110"/>
    </location>
</feature>
<feature type="non-terminal residue" evidence="3">
    <location>
        <position position="1"/>
    </location>
</feature>
<dbReference type="OrthoDB" id="2745134at2759"/>
<feature type="domain" description="DUF6533" evidence="2">
    <location>
        <begin position="3"/>
        <end position="38"/>
    </location>
</feature>